<evidence type="ECO:0000313" key="3">
    <source>
        <dbReference type="Proteomes" id="UP000250235"/>
    </source>
</evidence>
<protein>
    <submittedName>
        <fullName evidence="2">Carbon catabolite repressor protein 45</fullName>
    </submittedName>
</protein>
<dbReference type="OrthoDB" id="428734at2759"/>
<dbReference type="PANTHER" id="PTHR12121">
    <property type="entry name" value="CARBON CATABOLITE REPRESSOR PROTEIN 4"/>
    <property type="match status" value="1"/>
</dbReference>
<dbReference type="PANTHER" id="PTHR12121:SF74">
    <property type="entry name" value="CARBON CATABOLITE REPRESSOR PROTEIN 4 HOMOLOG 5"/>
    <property type="match status" value="1"/>
</dbReference>
<dbReference type="Proteomes" id="UP000250235">
    <property type="component" value="Unassembled WGS sequence"/>
</dbReference>
<dbReference type="Pfam" id="PF03372">
    <property type="entry name" value="Exo_endo_phos"/>
    <property type="match status" value="1"/>
</dbReference>
<dbReference type="AlphaFoldDB" id="A0A2Z7BM45"/>
<name>A0A2Z7BM45_9LAMI</name>
<evidence type="ECO:0000259" key="1">
    <source>
        <dbReference type="Pfam" id="PF03372"/>
    </source>
</evidence>
<sequence>MIFALENESHLEIQTTQPSSFQKFSSYTDRQTVSHTVSKWRDRNCRKPRETFGHRKWTNSNHDTSIYRDKIVLVSYNILGVDNATKHPELYRDVSPKHLDWEFRKKLLCKEVTGYQPSILCFQEVDHFDDLNDIFGKNGFKGVHKARTGEACDGCAIFWKAEQFTLLHEEGIDFQRFGLRNNVAQLCVLKMNQTSPSGDDMTESYAVSPSLVIGNIHVLYNPKRGDIKLGQMRIFLQKAFKLSQEWGCIPVVIAADMNSLPQSAMYQFLASSELHTQQHDRRKISGQTRPSELAGTQLWRNNVWRWTAEELMLATGSRNSYLRHPLKLSSAYANIPGSFKYRDKVGEPLATSYHSMFTGTVDYIWHTLDLAPVRVLETLPMHTLKKTGGLPSKKWGSDHLALVCELAFVNDGN</sequence>
<dbReference type="EMBL" id="KV006334">
    <property type="protein sequence ID" value="KZV33021.1"/>
    <property type="molecule type" value="Genomic_DNA"/>
</dbReference>
<organism evidence="2 3">
    <name type="scientific">Dorcoceras hygrometricum</name>
    <dbReference type="NCBI Taxonomy" id="472368"/>
    <lineage>
        <taxon>Eukaryota</taxon>
        <taxon>Viridiplantae</taxon>
        <taxon>Streptophyta</taxon>
        <taxon>Embryophyta</taxon>
        <taxon>Tracheophyta</taxon>
        <taxon>Spermatophyta</taxon>
        <taxon>Magnoliopsida</taxon>
        <taxon>eudicotyledons</taxon>
        <taxon>Gunneridae</taxon>
        <taxon>Pentapetalae</taxon>
        <taxon>asterids</taxon>
        <taxon>lamiids</taxon>
        <taxon>Lamiales</taxon>
        <taxon>Gesneriaceae</taxon>
        <taxon>Didymocarpoideae</taxon>
        <taxon>Trichosporeae</taxon>
        <taxon>Loxocarpinae</taxon>
        <taxon>Dorcoceras</taxon>
    </lineage>
</organism>
<dbReference type="Gene3D" id="3.60.10.10">
    <property type="entry name" value="Endonuclease/exonuclease/phosphatase"/>
    <property type="match status" value="1"/>
</dbReference>
<dbReference type="InterPro" id="IPR036691">
    <property type="entry name" value="Endo/exonu/phosph_ase_sf"/>
</dbReference>
<dbReference type="InterPro" id="IPR050410">
    <property type="entry name" value="CCR4/nocturin_mRNA_transcr"/>
</dbReference>
<proteinExistence type="predicted"/>
<dbReference type="InterPro" id="IPR005135">
    <property type="entry name" value="Endo/exonuclease/phosphatase"/>
</dbReference>
<dbReference type="SUPFAM" id="SSF56219">
    <property type="entry name" value="DNase I-like"/>
    <property type="match status" value="1"/>
</dbReference>
<evidence type="ECO:0000313" key="2">
    <source>
        <dbReference type="EMBL" id="KZV33021.1"/>
    </source>
</evidence>
<dbReference type="GO" id="GO:0000175">
    <property type="term" value="F:3'-5'-RNA exonuclease activity"/>
    <property type="evidence" value="ECO:0007669"/>
    <property type="project" value="TreeGrafter"/>
</dbReference>
<keyword evidence="3" id="KW-1185">Reference proteome</keyword>
<gene>
    <name evidence="2" type="ORF">F511_03287</name>
</gene>
<accession>A0A2Z7BM45</accession>
<feature type="domain" description="Endonuclease/exonuclease/phosphatase" evidence="1">
    <location>
        <begin position="75"/>
        <end position="399"/>
    </location>
</feature>
<reference evidence="2 3" key="1">
    <citation type="journal article" date="2015" name="Proc. Natl. Acad. Sci. U.S.A.">
        <title>The resurrection genome of Boea hygrometrica: A blueprint for survival of dehydration.</title>
        <authorList>
            <person name="Xiao L."/>
            <person name="Yang G."/>
            <person name="Zhang L."/>
            <person name="Yang X."/>
            <person name="Zhao S."/>
            <person name="Ji Z."/>
            <person name="Zhou Q."/>
            <person name="Hu M."/>
            <person name="Wang Y."/>
            <person name="Chen M."/>
            <person name="Xu Y."/>
            <person name="Jin H."/>
            <person name="Xiao X."/>
            <person name="Hu G."/>
            <person name="Bao F."/>
            <person name="Hu Y."/>
            <person name="Wan P."/>
            <person name="Li L."/>
            <person name="Deng X."/>
            <person name="Kuang T."/>
            <person name="Xiang C."/>
            <person name="Zhu J.K."/>
            <person name="Oliver M.J."/>
            <person name="He Y."/>
        </authorList>
    </citation>
    <scope>NUCLEOTIDE SEQUENCE [LARGE SCALE GENOMIC DNA]</scope>
    <source>
        <strain evidence="3">cv. XS01</strain>
    </source>
</reference>
<dbReference type="FunFam" id="3.60.10.10:FF:000080">
    <property type="entry name" value="Carbon catabolite repressor protein 4 homolog 3"/>
    <property type="match status" value="1"/>
</dbReference>